<evidence type="ECO:0000313" key="1">
    <source>
        <dbReference type="EMBL" id="QHS77160.1"/>
    </source>
</evidence>
<name>A0A6C0ACC8_9ZZZZ</name>
<reference evidence="1" key="1">
    <citation type="journal article" date="2020" name="Nature">
        <title>Giant virus diversity and host interactions through global metagenomics.</title>
        <authorList>
            <person name="Schulz F."/>
            <person name="Roux S."/>
            <person name="Paez-Espino D."/>
            <person name="Jungbluth S."/>
            <person name="Walsh D.A."/>
            <person name="Denef V.J."/>
            <person name="McMahon K.D."/>
            <person name="Konstantinidis K.T."/>
            <person name="Eloe-Fadrosh E.A."/>
            <person name="Kyrpides N.C."/>
            <person name="Woyke T."/>
        </authorList>
    </citation>
    <scope>NUCLEOTIDE SEQUENCE</scope>
    <source>
        <strain evidence="1">GVMAG-S-1004661-13</strain>
    </source>
</reference>
<accession>A0A6C0ACC8</accession>
<dbReference type="EMBL" id="MN740543">
    <property type="protein sequence ID" value="QHS77160.1"/>
    <property type="molecule type" value="Genomic_DNA"/>
</dbReference>
<organism evidence="1">
    <name type="scientific">viral metagenome</name>
    <dbReference type="NCBI Taxonomy" id="1070528"/>
    <lineage>
        <taxon>unclassified sequences</taxon>
        <taxon>metagenomes</taxon>
        <taxon>organismal metagenomes</taxon>
    </lineage>
</organism>
<dbReference type="AlphaFoldDB" id="A0A6C0ACC8"/>
<protein>
    <submittedName>
        <fullName evidence="1">Uncharacterized protein</fullName>
    </submittedName>
</protein>
<proteinExistence type="predicted"/>
<sequence length="258" mass="30791">MDFGHTESNLDQLNELLQDTAVDRLRKKLNKKREKKKSKEELSPYKNKFDEYTEIEIKALRLTKQDPIDNDSFYDEEERAFIFKNMWDPFTGERLEEDPVGPLYFNPINLIFDWYRRRLDNIWTKPSDEEDGYWCGVPGDLYGAGEDCYVPGRGFIKDKYLFRLPLSMCYIPKEMGYSQAITMGPKLTDDEIKEIYYTAKKYWEHDYRVRFKRNLPDLIEMKKHYDLAITKNPLGADSTEEENYAENKKGVDYLLELR</sequence>